<reference evidence="1" key="1">
    <citation type="submission" date="2020-05" db="EMBL/GenBank/DDBJ databases">
        <authorList>
            <person name="Chiriac C."/>
            <person name="Salcher M."/>
            <person name="Ghai R."/>
            <person name="Kavagutti S V."/>
        </authorList>
    </citation>
    <scope>NUCLEOTIDE SEQUENCE</scope>
</reference>
<name>A0A6J7VXF4_9ZZZZ</name>
<proteinExistence type="predicted"/>
<evidence type="ECO:0000313" key="1">
    <source>
        <dbReference type="EMBL" id="CAB5115219.1"/>
    </source>
</evidence>
<sequence length="62" mass="6708">MIGTEDAKFADHTSTAAWTSIFAQSGKLLYVTIKLDLALPTANFVRGVVVVTGLDPAYTWPH</sequence>
<dbReference type="EMBL" id="CAFBRV010000066">
    <property type="protein sequence ID" value="CAB5115219.1"/>
    <property type="molecule type" value="Genomic_DNA"/>
</dbReference>
<accession>A0A6J7VXF4</accession>
<protein>
    <submittedName>
        <fullName evidence="1">Unannotated protein</fullName>
    </submittedName>
</protein>
<dbReference type="AlphaFoldDB" id="A0A6J7VXF4"/>
<organism evidence="1">
    <name type="scientific">freshwater metagenome</name>
    <dbReference type="NCBI Taxonomy" id="449393"/>
    <lineage>
        <taxon>unclassified sequences</taxon>
        <taxon>metagenomes</taxon>
        <taxon>ecological metagenomes</taxon>
    </lineage>
</organism>
<gene>
    <name evidence="1" type="ORF">UFOPK4410_00763</name>
</gene>